<keyword evidence="2 4" id="KW-0863">Zinc-finger</keyword>
<dbReference type="AlphaFoldDB" id="A0A8T1WYH8"/>
<gene>
    <name evidence="8" type="ORF">PHYBOEH_001673</name>
</gene>
<evidence type="ECO:0000256" key="3">
    <source>
        <dbReference type="ARBA" id="ARBA00022833"/>
    </source>
</evidence>
<evidence type="ECO:0000256" key="1">
    <source>
        <dbReference type="ARBA" id="ARBA00022723"/>
    </source>
</evidence>
<evidence type="ECO:0000259" key="7">
    <source>
        <dbReference type="PROSITE" id="PS50089"/>
    </source>
</evidence>
<keyword evidence="9" id="KW-1185">Reference proteome</keyword>
<feature type="coiled-coil region" evidence="5">
    <location>
        <begin position="116"/>
        <end position="150"/>
    </location>
</feature>
<accession>A0A8T1WYH8</accession>
<dbReference type="InterPro" id="IPR001841">
    <property type="entry name" value="Znf_RING"/>
</dbReference>
<comment type="caution">
    <text evidence="8">The sequence shown here is derived from an EMBL/GenBank/DDBJ whole genome shotgun (WGS) entry which is preliminary data.</text>
</comment>
<dbReference type="OrthoDB" id="2535391at2759"/>
<dbReference type="InterPro" id="IPR017907">
    <property type="entry name" value="Znf_RING_CS"/>
</dbReference>
<reference evidence="8" key="1">
    <citation type="submission" date="2021-02" db="EMBL/GenBank/DDBJ databases">
        <authorList>
            <person name="Palmer J.M."/>
        </authorList>
    </citation>
    <scope>NUCLEOTIDE SEQUENCE</scope>
    <source>
        <strain evidence="8">SCRP23</strain>
    </source>
</reference>
<dbReference type="Pfam" id="PF14634">
    <property type="entry name" value="zf-RING_5"/>
    <property type="match status" value="1"/>
</dbReference>
<keyword evidence="3" id="KW-0862">Zinc</keyword>
<feature type="compositionally biased region" description="Polar residues" evidence="6">
    <location>
        <begin position="8"/>
        <end position="21"/>
    </location>
</feature>
<name>A0A8T1WYH8_9STRA</name>
<dbReference type="PROSITE" id="PS00518">
    <property type="entry name" value="ZF_RING_1"/>
    <property type="match status" value="1"/>
</dbReference>
<evidence type="ECO:0000313" key="9">
    <source>
        <dbReference type="Proteomes" id="UP000693981"/>
    </source>
</evidence>
<proteinExistence type="predicted"/>
<evidence type="ECO:0000256" key="2">
    <source>
        <dbReference type="ARBA" id="ARBA00022771"/>
    </source>
</evidence>
<feature type="region of interest" description="Disordered" evidence="6">
    <location>
        <begin position="1"/>
        <end position="39"/>
    </location>
</feature>
<protein>
    <recommendedName>
        <fullName evidence="7">RING-type domain-containing protein</fullName>
    </recommendedName>
</protein>
<keyword evidence="1" id="KW-0479">Metal-binding</keyword>
<evidence type="ECO:0000313" key="8">
    <source>
        <dbReference type="EMBL" id="KAG7396813.1"/>
    </source>
</evidence>
<evidence type="ECO:0000256" key="6">
    <source>
        <dbReference type="SAM" id="MobiDB-lite"/>
    </source>
</evidence>
<organism evidence="8 9">
    <name type="scientific">Phytophthora boehmeriae</name>
    <dbReference type="NCBI Taxonomy" id="109152"/>
    <lineage>
        <taxon>Eukaryota</taxon>
        <taxon>Sar</taxon>
        <taxon>Stramenopiles</taxon>
        <taxon>Oomycota</taxon>
        <taxon>Peronosporomycetes</taxon>
        <taxon>Peronosporales</taxon>
        <taxon>Peronosporaceae</taxon>
        <taxon>Phytophthora</taxon>
    </lineage>
</organism>
<dbReference type="PROSITE" id="PS50089">
    <property type="entry name" value="ZF_RING_2"/>
    <property type="match status" value="1"/>
</dbReference>
<dbReference type="Proteomes" id="UP000693981">
    <property type="component" value="Unassembled WGS sequence"/>
</dbReference>
<keyword evidence="5" id="KW-0175">Coiled coil</keyword>
<evidence type="ECO:0000256" key="4">
    <source>
        <dbReference type="PROSITE-ProRule" id="PRU00175"/>
    </source>
</evidence>
<feature type="domain" description="RING-type" evidence="7">
    <location>
        <begin position="47"/>
        <end position="93"/>
    </location>
</feature>
<sequence length="151" mass="16780">MDDDGRMSETSSGRNRGQRQAVTGLDELEGTGSGSIPPSHIRPQLRCNACWEPILPDVQSAETCYRTGCGHLFCEKCAYKHFGQGRLQCPSCRADAAGSPKPDEQKAYQIQHGEKYIQLKNYTDQLEAELRETKAKMQTLTASNDELREVG</sequence>
<dbReference type="EMBL" id="JAGDFL010000138">
    <property type="protein sequence ID" value="KAG7396813.1"/>
    <property type="molecule type" value="Genomic_DNA"/>
</dbReference>
<dbReference type="GO" id="GO:0008270">
    <property type="term" value="F:zinc ion binding"/>
    <property type="evidence" value="ECO:0007669"/>
    <property type="project" value="UniProtKB-KW"/>
</dbReference>
<evidence type="ECO:0000256" key="5">
    <source>
        <dbReference type="SAM" id="Coils"/>
    </source>
</evidence>